<dbReference type="Gene3D" id="6.10.250.2590">
    <property type="match status" value="1"/>
</dbReference>
<comment type="caution">
    <text evidence="7">The sequence shown here is derived from an EMBL/GenBank/DDBJ whole genome shotgun (WGS) entry which is preliminary data.</text>
</comment>
<dbReference type="GO" id="GO:0003713">
    <property type="term" value="F:transcription coactivator activity"/>
    <property type="evidence" value="ECO:0007669"/>
    <property type="project" value="TreeGrafter"/>
</dbReference>
<protein>
    <recommendedName>
        <fullName evidence="6">Fibronectin type-III domain-containing protein</fullName>
    </recommendedName>
</protein>
<evidence type="ECO:0000256" key="1">
    <source>
        <dbReference type="ARBA" id="ARBA00004123"/>
    </source>
</evidence>
<gene>
    <name evidence="7" type="ORF">CAUJ_LOCUS10571</name>
</gene>
<organism evidence="7 8">
    <name type="scientific">Caenorhabditis auriculariae</name>
    <dbReference type="NCBI Taxonomy" id="2777116"/>
    <lineage>
        <taxon>Eukaryota</taxon>
        <taxon>Metazoa</taxon>
        <taxon>Ecdysozoa</taxon>
        <taxon>Nematoda</taxon>
        <taxon>Chromadorea</taxon>
        <taxon>Rhabditida</taxon>
        <taxon>Rhabditina</taxon>
        <taxon>Rhabditomorpha</taxon>
        <taxon>Rhabditoidea</taxon>
        <taxon>Rhabditidae</taxon>
        <taxon>Peloderinae</taxon>
        <taxon>Caenorhabditis</taxon>
    </lineage>
</organism>
<dbReference type="PANTHER" id="PTHR46003">
    <property type="entry name" value="HOST CELL FACTOR"/>
    <property type="match status" value="1"/>
</dbReference>
<keyword evidence="4" id="KW-0539">Nucleus</keyword>
<evidence type="ECO:0000256" key="4">
    <source>
        <dbReference type="ARBA" id="ARBA00023242"/>
    </source>
</evidence>
<evidence type="ECO:0000313" key="7">
    <source>
        <dbReference type="EMBL" id="CAD6194652.1"/>
    </source>
</evidence>
<name>A0A8S1HI64_9PELO</name>
<dbReference type="SMART" id="SM00060">
    <property type="entry name" value="FN3"/>
    <property type="match status" value="2"/>
</dbReference>
<proteinExistence type="predicted"/>
<dbReference type="InterPro" id="IPR036116">
    <property type="entry name" value="FN3_sf"/>
</dbReference>
<dbReference type="GO" id="GO:0006338">
    <property type="term" value="P:chromatin remodeling"/>
    <property type="evidence" value="ECO:0007669"/>
    <property type="project" value="TreeGrafter"/>
</dbReference>
<evidence type="ECO:0000256" key="5">
    <source>
        <dbReference type="SAM" id="MobiDB-lite"/>
    </source>
</evidence>
<feature type="compositionally biased region" description="Polar residues" evidence="5">
    <location>
        <begin position="540"/>
        <end position="568"/>
    </location>
</feature>
<evidence type="ECO:0000259" key="6">
    <source>
        <dbReference type="SMART" id="SM00060"/>
    </source>
</evidence>
<evidence type="ECO:0000313" key="8">
    <source>
        <dbReference type="Proteomes" id="UP000835052"/>
    </source>
</evidence>
<accession>A0A8S1HI64</accession>
<dbReference type="EMBL" id="CAJGYM010000046">
    <property type="protein sequence ID" value="CAD6194652.1"/>
    <property type="molecule type" value="Genomic_DNA"/>
</dbReference>
<dbReference type="PANTHER" id="PTHR46003:SF1">
    <property type="entry name" value="HOST CELL FACTOR"/>
    <property type="match status" value="1"/>
</dbReference>
<dbReference type="AlphaFoldDB" id="A0A8S1HI64"/>
<feature type="region of interest" description="Disordered" evidence="5">
    <location>
        <begin position="449"/>
        <end position="527"/>
    </location>
</feature>
<comment type="subcellular location">
    <subcellularLocation>
        <location evidence="1">Nucleus</location>
    </subcellularLocation>
</comment>
<keyword evidence="8" id="KW-1185">Reference proteome</keyword>
<dbReference type="Proteomes" id="UP000835052">
    <property type="component" value="Unassembled WGS sequence"/>
</dbReference>
<dbReference type="InterPro" id="IPR013783">
    <property type="entry name" value="Ig-like_fold"/>
</dbReference>
<dbReference type="SUPFAM" id="SSF49265">
    <property type="entry name" value="Fibronectin type III"/>
    <property type="match status" value="1"/>
</dbReference>
<evidence type="ECO:0000256" key="3">
    <source>
        <dbReference type="ARBA" id="ARBA00022737"/>
    </source>
</evidence>
<dbReference type="Pfam" id="PF13854">
    <property type="entry name" value="Kelch_HCF"/>
    <property type="match status" value="1"/>
</dbReference>
<dbReference type="FunFam" id="2.120.10.80:FF:000008">
    <property type="entry name" value="host cell factor 1 isoform X1"/>
    <property type="match status" value="1"/>
</dbReference>
<dbReference type="Gene3D" id="2.60.40.10">
    <property type="entry name" value="Immunoglobulins"/>
    <property type="match status" value="2"/>
</dbReference>
<dbReference type="CDD" id="cd00063">
    <property type="entry name" value="FN3"/>
    <property type="match status" value="2"/>
</dbReference>
<dbReference type="SUPFAM" id="SSF117281">
    <property type="entry name" value="Kelch motif"/>
    <property type="match status" value="1"/>
</dbReference>
<feature type="domain" description="Fibronectin type-III" evidence="6">
    <location>
        <begin position="361"/>
        <end position="644"/>
    </location>
</feature>
<sequence length="796" mass="86820">MEPFDAIPPDQVFVTEQKPTETRLLKWRKVTCADGPTPRPRHGHRSVAIKELMVVFGGGNEGIVDELHVYNTSINQWFVPPLRGEVPSGCAAYGIVCDGTRILLFGGMVEYGKYSNDLYELQATRWEWKKLRPRAPKVGAAPVPRLGHSFSMSKNNICYKLNIPRYLDDLYTIDVSAGVNNLQWNIPETFGQRPIARESHSALIYETESARNLIIYGGMNGCRLADVSLLNLDSMTWTHPEIVGIPPAPRSLHTANLVDNKMIVYGGWVPLSEPSSEEQQMAEKEWKCTNSLGCLNLDTMTWESVTLGSYNEEQIPRARAGHSAVAINTRIYVWSGRDGYRKAWNNQVCCKDMWFLETARPEMPGRVQLARASCSSLDITWGGVPTAEAYLLQVSRPDISATKAAPPTPAPVKAPVATPAKAPGTKAIIITKNSADGTQKVVYLANESMDTSVPETQPSGSVISTQGTTYTAPAAKQQQPDEGGLPQNLFDESGTDDVQQPSSPTKATGESSDVQPGPTSAPTDGETPQLLQLLLKTPRTSKNLSENESNSTAGQPDANSATNNGNIQEKSEDGEWFDVGIIKGTSCLVSHYFLGGGEPLENVFGADQDLTMHAGNISYMEKSELESGTSYRFRVAGINGLGRGVWSEYATFKTCLPGFPGAPSSIRISKGVDGAQLMWEPPNITAGKVSEYSVYLAVRNASGSTDSQLAFMRVYVGGEAECVVPQANLAAAYVDTSNKPAIIFRIAAKNEKGYGPATQVRWLQDQKPVGPVRFPVQNPPSFYQQHQPLLKRPRLD</sequence>
<evidence type="ECO:0000256" key="2">
    <source>
        <dbReference type="ARBA" id="ARBA00022441"/>
    </source>
</evidence>
<dbReference type="InterPro" id="IPR059124">
    <property type="entry name" value="Kelch_HCF"/>
</dbReference>
<dbReference type="InterPro" id="IPR015915">
    <property type="entry name" value="Kelch-typ_b-propeller"/>
</dbReference>
<dbReference type="Gene3D" id="2.120.10.80">
    <property type="entry name" value="Kelch-type beta propeller"/>
    <property type="match status" value="2"/>
</dbReference>
<dbReference type="GO" id="GO:0035097">
    <property type="term" value="C:histone methyltransferase complex"/>
    <property type="evidence" value="ECO:0007669"/>
    <property type="project" value="TreeGrafter"/>
</dbReference>
<dbReference type="OrthoDB" id="10001928at2759"/>
<feature type="region of interest" description="Disordered" evidence="5">
    <location>
        <begin position="540"/>
        <end position="569"/>
    </location>
</feature>
<feature type="compositionally biased region" description="Polar residues" evidence="5">
    <location>
        <begin position="449"/>
        <end position="480"/>
    </location>
</feature>
<dbReference type="InterPro" id="IPR043536">
    <property type="entry name" value="HCF1/2"/>
</dbReference>
<keyword evidence="2" id="KW-0880">Kelch repeat</keyword>
<keyword evidence="3" id="KW-0677">Repeat</keyword>
<feature type="domain" description="Fibronectin type-III" evidence="6">
    <location>
        <begin position="660"/>
        <end position="755"/>
    </location>
</feature>
<dbReference type="InterPro" id="IPR003961">
    <property type="entry name" value="FN3_dom"/>
</dbReference>
<feature type="compositionally biased region" description="Polar residues" evidence="5">
    <location>
        <begin position="496"/>
        <end position="522"/>
    </location>
</feature>
<reference evidence="7" key="1">
    <citation type="submission" date="2020-10" db="EMBL/GenBank/DDBJ databases">
        <authorList>
            <person name="Kikuchi T."/>
        </authorList>
    </citation>
    <scope>NUCLEOTIDE SEQUENCE</scope>
    <source>
        <strain evidence="7">NKZ352</strain>
    </source>
</reference>